<evidence type="ECO:0000256" key="10">
    <source>
        <dbReference type="RuleBase" id="RU362071"/>
    </source>
</evidence>
<evidence type="ECO:0000256" key="1">
    <source>
        <dbReference type="ARBA" id="ARBA00002578"/>
    </source>
</evidence>
<evidence type="ECO:0000313" key="12">
    <source>
        <dbReference type="Proteomes" id="UP000199315"/>
    </source>
</evidence>
<organism evidence="11 12">
    <name type="scientific">Anaerobium acetethylicum</name>
    <dbReference type="NCBI Taxonomy" id="1619234"/>
    <lineage>
        <taxon>Bacteria</taxon>
        <taxon>Bacillati</taxon>
        <taxon>Bacillota</taxon>
        <taxon>Clostridia</taxon>
        <taxon>Lachnospirales</taxon>
        <taxon>Lachnospiraceae</taxon>
        <taxon>Anaerobium</taxon>
    </lineage>
</organism>
<evidence type="ECO:0000256" key="6">
    <source>
        <dbReference type="ARBA" id="ARBA00022989"/>
    </source>
</evidence>
<accession>A0A1D3TQL6</accession>
<comment type="similarity">
    <text evidence="2 10">Belongs to the FliR/MopE/SpaR family.</text>
</comment>
<keyword evidence="8 10" id="KW-0975">Bacterial flagellum</keyword>
<dbReference type="GO" id="GO:0005886">
    <property type="term" value="C:plasma membrane"/>
    <property type="evidence" value="ECO:0007669"/>
    <property type="project" value="UniProtKB-SubCell"/>
</dbReference>
<evidence type="ECO:0000256" key="3">
    <source>
        <dbReference type="ARBA" id="ARBA00021717"/>
    </source>
</evidence>
<dbReference type="AlphaFoldDB" id="A0A1D3TQL6"/>
<evidence type="ECO:0000256" key="8">
    <source>
        <dbReference type="ARBA" id="ARBA00023143"/>
    </source>
</evidence>
<feature type="transmembrane region" description="Helical" evidence="10">
    <location>
        <begin position="13"/>
        <end position="33"/>
    </location>
</feature>
<keyword evidence="11" id="KW-0969">Cilium</keyword>
<evidence type="ECO:0000256" key="7">
    <source>
        <dbReference type="ARBA" id="ARBA00023136"/>
    </source>
</evidence>
<name>A0A1D3TQL6_9FIRM</name>
<dbReference type="PRINTS" id="PR00953">
    <property type="entry name" value="TYPE3IMRPROT"/>
</dbReference>
<keyword evidence="5 10" id="KW-0812">Transmembrane</keyword>
<dbReference type="InterPro" id="IPR002010">
    <property type="entry name" value="T3SS_IM_R"/>
</dbReference>
<dbReference type="OrthoDB" id="9807748at2"/>
<keyword evidence="6 10" id="KW-1133">Transmembrane helix</keyword>
<comment type="function">
    <text evidence="1 10">Role in flagellar biosynthesis.</text>
</comment>
<feature type="transmembrane region" description="Helical" evidence="10">
    <location>
        <begin position="220"/>
        <end position="244"/>
    </location>
</feature>
<proteinExistence type="inferred from homology"/>
<dbReference type="PANTHER" id="PTHR30065">
    <property type="entry name" value="FLAGELLAR BIOSYNTHETIC PROTEIN FLIR"/>
    <property type="match status" value="1"/>
</dbReference>
<dbReference type="GO" id="GO:0044780">
    <property type="term" value="P:bacterial-type flagellum assembly"/>
    <property type="evidence" value="ECO:0007669"/>
    <property type="project" value="UniProtKB-UniRule"/>
</dbReference>
<keyword evidence="12" id="KW-1185">Reference proteome</keyword>
<gene>
    <name evidence="11" type="ORF">SAMN05421730_100341</name>
</gene>
<protein>
    <recommendedName>
        <fullName evidence="3 9">Flagellar biosynthetic protein FliR</fullName>
    </recommendedName>
</protein>
<dbReference type="STRING" id="1619234.SAMN05421730_100341"/>
<dbReference type="GO" id="GO:0006605">
    <property type="term" value="P:protein targeting"/>
    <property type="evidence" value="ECO:0007669"/>
    <property type="project" value="UniProtKB-UniRule"/>
</dbReference>
<evidence type="ECO:0000256" key="5">
    <source>
        <dbReference type="ARBA" id="ARBA00022692"/>
    </source>
</evidence>
<dbReference type="EMBL" id="FMKA01000003">
    <property type="protein sequence ID" value="SCP95916.1"/>
    <property type="molecule type" value="Genomic_DNA"/>
</dbReference>
<evidence type="ECO:0000256" key="2">
    <source>
        <dbReference type="ARBA" id="ARBA00009772"/>
    </source>
</evidence>
<evidence type="ECO:0000256" key="4">
    <source>
        <dbReference type="ARBA" id="ARBA00022475"/>
    </source>
</evidence>
<dbReference type="GO" id="GO:0009425">
    <property type="term" value="C:bacterial-type flagellum basal body"/>
    <property type="evidence" value="ECO:0007669"/>
    <property type="project" value="UniProtKB-SubCell"/>
</dbReference>
<feature type="transmembrane region" description="Helical" evidence="10">
    <location>
        <begin position="77"/>
        <end position="101"/>
    </location>
</feature>
<reference evidence="11 12" key="1">
    <citation type="submission" date="2016-09" db="EMBL/GenBank/DDBJ databases">
        <authorList>
            <person name="Capua I."/>
            <person name="De Benedictis P."/>
            <person name="Joannis T."/>
            <person name="Lombin L.H."/>
            <person name="Cattoli G."/>
        </authorList>
    </citation>
    <scope>NUCLEOTIDE SEQUENCE [LARGE SCALE GENOMIC DNA]</scope>
    <source>
        <strain evidence="11 12">GluBS11</strain>
    </source>
</reference>
<dbReference type="PANTHER" id="PTHR30065:SF1">
    <property type="entry name" value="SURFACE PRESENTATION OF ANTIGENS PROTEIN SPAR"/>
    <property type="match status" value="1"/>
</dbReference>
<dbReference type="RefSeq" id="WP_091230671.1">
    <property type="nucleotide sequence ID" value="NZ_FMKA01000003.1"/>
</dbReference>
<dbReference type="InterPro" id="IPR006303">
    <property type="entry name" value="FliR"/>
</dbReference>
<keyword evidence="4 10" id="KW-1003">Cell membrane</keyword>
<feature type="transmembrane region" description="Helical" evidence="10">
    <location>
        <begin position="122"/>
        <end position="138"/>
    </location>
</feature>
<keyword evidence="7 10" id="KW-0472">Membrane</keyword>
<feature type="transmembrane region" description="Helical" evidence="10">
    <location>
        <begin position="184"/>
        <end position="208"/>
    </location>
</feature>
<sequence length="259" mass="28143">MADITFNFGNFDFFLLILVRMASFVFLAPFFGSSDTPQRIKAGFSIFVSVVLFQVVPKSTLEYASATGFAVIALKEGITGLLIGFAASICNSIVLFAGRLIDMEIGLSMATMFDPVSRQESSISGTMYSYFVMLLLIITNMHHYLIRVLADSFTLVPVGGAIFDTGSLYSSMMGFMTDFTVIGFRIALPVFAVNLIINAVLGILAKVAPQMNIFVVGMQLKILAGLAILLLTVGMLPGISDFIFTAMKKMIVAFIKGMY</sequence>
<dbReference type="Proteomes" id="UP000199315">
    <property type="component" value="Unassembled WGS sequence"/>
</dbReference>
<comment type="subcellular location">
    <subcellularLocation>
        <location evidence="10">Cell membrane</location>
        <topology evidence="10">Multi-pass membrane protein</topology>
    </subcellularLocation>
    <subcellularLocation>
        <location evidence="10">Bacterial flagellum basal body</location>
    </subcellularLocation>
</comment>
<evidence type="ECO:0000313" key="11">
    <source>
        <dbReference type="EMBL" id="SCP95916.1"/>
    </source>
</evidence>
<dbReference type="NCBIfam" id="TIGR01400">
    <property type="entry name" value="fliR"/>
    <property type="match status" value="1"/>
</dbReference>
<keyword evidence="11" id="KW-0966">Cell projection</keyword>
<dbReference type="Pfam" id="PF01311">
    <property type="entry name" value="Bac_export_1"/>
    <property type="match status" value="1"/>
</dbReference>
<keyword evidence="11" id="KW-0282">Flagellum</keyword>
<evidence type="ECO:0000256" key="9">
    <source>
        <dbReference type="NCBIfam" id="TIGR01400"/>
    </source>
</evidence>